<dbReference type="NCBIfam" id="TIGR01643">
    <property type="entry name" value="YD_repeat_2x"/>
    <property type="match status" value="11"/>
</dbReference>
<dbReference type="AlphaFoldDB" id="A0A9X7JNL1"/>
<feature type="domain" description="DUF6531" evidence="3">
    <location>
        <begin position="221"/>
        <end position="294"/>
    </location>
</feature>
<dbReference type="EMBL" id="PXWG01000056">
    <property type="protein sequence ID" value="PSJ26946.1"/>
    <property type="molecule type" value="Genomic_DNA"/>
</dbReference>
<comment type="caution">
    <text evidence="5">The sequence shown here is derived from an EMBL/GenBank/DDBJ whole genome shotgun (WGS) entry which is preliminary data.</text>
</comment>
<dbReference type="InterPro" id="IPR006530">
    <property type="entry name" value="YD"/>
</dbReference>
<dbReference type="InterPro" id="IPR045351">
    <property type="entry name" value="DUF6531"/>
</dbReference>
<dbReference type="PANTHER" id="PTHR32305">
    <property type="match status" value="1"/>
</dbReference>
<feature type="region of interest" description="Disordered" evidence="2">
    <location>
        <begin position="1"/>
        <end position="62"/>
    </location>
</feature>
<dbReference type="InterPro" id="IPR050708">
    <property type="entry name" value="T6SS_VgrG/RHS"/>
</dbReference>
<keyword evidence="1" id="KW-0677">Repeat</keyword>
<name>A0A9X7JNL1_9ACTN</name>
<feature type="compositionally biased region" description="Basic residues" evidence="2">
    <location>
        <begin position="695"/>
        <end position="710"/>
    </location>
</feature>
<evidence type="ECO:0000259" key="3">
    <source>
        <dbReference type="Pfam" id="PF20148"/>
    </source>
</evidence>
<protein>
    <recommendedName>
        <fullName evidence="7">RHS repeat protein</fullName>
    </recommendedName>
</protein>
<organism evidence="5 6">
    <name type="scientific">Streptosporangium nondiastaticum</name>
    <dbReference type="NCBI Taxonomy" id="35764"/>
    <lineage>
        <taxon>Bacteria</taxon>
        <taxon>Bacillati</taxon>
        <taxon>Actinomycetota</taxon>
        <taxon>Actinomycetes</taxon>
        <taxon>Streptosporangiales</taxon>
        <taxon>Streptosporangiaceae</taxon>
        <taxon>Streptosporangium</taxon>
    </lineage>
</organism>
<reference evidence="5 6" key="1">
    <citation type="submission" date="2018-03" db="EMBL/GenBank/DDBJ databases">
        <title>Chitinolytic properties of Streptosporangium nondiastaticum TBG75A20.</title>
        <authorList>
            <person name="Gayathri V."/>
            <person name="Shiburaj S."/>
        </authorList>
    </citation>
    <scope>NUCLEOTIDE SEQUENCE [LARGE SCALE GENOMIC DNA]</scope>
    <source>
        <strain evidence="5 6">TBG75A20</strain>
    </source>
</reference>
<dbReference type="PANTHER" id="PTHR32305:SF15">
    <property type="entry name" value="PROTEIN RHSA-RELATED"/>
    <property type="match status" value="1"/>
</dbReference>
<sequence>MSLAERKKQVSSSRGSYSPMREFVRPRASEPSAHPGEKPDRPLKNGPAARGSGSSLARAPAPAGVPNPDWVSSFAVAYPGTLAIGGHLQFSSVPASSVSGLWLYVLDEQKRPVHQQEIKRRDADDPVGKYLENGVWCYGWWPSGPSNPYPDNQCFWWTSSSLGGHLEDGKKYYAWIFLEGTDGSASPTGTTSPFVEAFYTPDIPGAQAGSCTCYGQTYRADPVNTATGMFYDRNTDATLVGAGTPFSLDRTYRSDSSAAGLLGRGWSTPFDSKLTAAADGSATLQESDGARIVFKERSGGSYTAPAGSALKLAKSGGTYTVTSPDLTRRTYNGAGLLTSVTDRSGQGLSLDYASGRLASVKDAAGRTIPFTLDAAGLLTKVALPDGTSVSYSYTGGLLTSVTDQAGKTSSYTHDANKRLVTATGRGGGKVTNTYDNDGRVVSQTDSFGKTTTFTRSDNRDVHTTDRSGGVWTDVYSGNVLMASIDPYGKKVEYSYDRNLRPVSITDALGNTTEMTYDSAGRMTMRKSPSSVGLAETWTYDSAGNIASHSDSRGKTWRYGYDSANRITTSTDPSGGKVTYDYTERGALAGVTTPQGKKTTYAYDGAGNRTSVTSPLGEKTTFRYDAMGRVTAVTDPRGNATGAGPKAFTTTYSYDSRGLLSSTTDPLGGTTAYGYDDAGRLTSVTDPAERTTSRAVSRRPPTRQASPRRARTTPPATSSRSPMRWATRPPTPMTRRTG</sequence>
<evidence type="ECO:0000256" key="1">
    <source>
        <dbReference type="ARBA" id="ARBA00022737"/>
    </source>
</evidence>
<feature type="compositionally biased region" description="Low complexity" evidence="2">
    <location>
        <begin position="46"/>
        <end position="62"/>
    </location>
</feature>
<dbReference type="Pfam" id="PF20148">
    <property type="entry name" value="DUF6531"/>
    <property type="match status" value="1"/>
</dbReference>
<evidence type="ECO:0008006" key="7">
    <source>
        <dbReference type="Google" id="ProtNLM"/>
    </source>
</evidence>
<keyword evidence="6" id="KW-1185">Reference proteome</keyword>
<dbReference type="InterPro" id="IPR056823">
    <property type="entry name" value="TEN-like_YD-shell"/>
</dbReference>
<evidence type="ECO:0000256" key="2">
    <source>
        <dbReference type="SAM" id="MobiDB-lite"/>
    </source>
</evidence>
<dbReference type="InterPro" id="IPR031325">
    <property type="entry name" value="RHS_repeat"/>
</dbReference>
<evidence type="ECO:0000259" key="4">
    <source>
        <dbReference type="Pfam" id="PF25023"/>
    </source>
</evidence>
<proteinExistence type="predicted"/>
<dbReference type="Gene3D" id="2.180.10.10">
    <property type="entry name" value="RHS repeat-associated core"/>
    <property type="match status" value="2"/>
</dbReference>
<dbReference type="Proteomes" id="UP000242427">
    <property type="component" value="Unassembled WGS sequence"/>
</dbReference>
<feature type="compositionally biased region" description="Low complexity" evidence="2">
    <location>
        <begin position="721"/>
        <end position="737"/>
    </location>
</feature>
<dbReference type="OrthoDB" id="3881096at2"/>
<feature type="domain" description="Teneurin-like YD-shell" evidence="4">
    <location>
        <begin position="491"/>
        <end position="637"/>
    </location>
</feature>
<accession>A0A9X7JNL1</accession>
<feature type="region of interest" description="Disordered" evidence="2">
    <location>
        <begin position="661"/>
        <end position="737"/>
    </location>
</feature>
<dbReference type="Pfam" id="PF05593">
    <property type="entry name" value="RHS_repeat"/>
    <property type="match status" value="1"/>
</dbReference>
<dbReference type="Pfam" id="PF25023">
    <property type="entry name" value="TEN_YD-shell"/>
    <property type="match status" value="2"/>
</dbReference>
<evidence type="ECO:0000313" key="5">
    <source>
        <dbReference type="EMBL" id="PSJ26946.1"/>
    </source>
</evidence>
<gene>
    <name evidence="5" type="ORF">B7P34_20355</name>
</gene>
<feature type="domain" description="Teneurin-like YD-shell" evidence="4">
    <location>
        <begin position="330"/>
        <end position="435"/>
    </location>
</feature>
<evidence type="ECO:0000313" key="6">
    <source>
        <dbReference type="Proteomes" id="UP000242427"/>
    </source>
</evidence>